<dbReference type="GO" id="GO:0006605">
    <property type="term" value="P:protein targeting"/>
    <property type="evidence" value="ECO:0007669"/>
    <property type="project" value="InterPro"/>
</dbReference>
<accession>A0A182HHR2</accession>
<dbReference type="VEuPathDB" id="VectorBase:AARA000768"/>
<dbReference type="Pfam" id="PF07517">
    <property type="entry name" value="SecA_DEAD"/>
    <property type="match status" value="1"/>
</dbReference>
<evidence type="ECO:0000259" key="5">
    <source>
        <dbReference type="PROSITE" id="PS51194"/>
    </source>
</evidence>
<evidence type="ECO:0000259" key="4">
    <source>
        <dbReference type="PROSITE" id="PS51192"/>
    </source>
</evidence>
<organism evidence="7 8">
    <name type="scientific">Anopheles arabiensis</name>
    <name type="common">Mosquito</name>
    <dbReference type="NCBI Taxonomy" id="7173"/>
    <lineage>
        <taxon>Eukaryota</taxon>
        <taxon>Metazoa</taxon>
        <taxon>Ecdysozoa</taxon>
        <taxon>Arthropoda</taxon>
        <taxon>Hexapoda</taxon>
        <taxon>Insecta</taxon>
        <taxon>Pterygota</taxon>
        <taxon>Neoptera</taxon>
        <taxon>Endopterygota</taxon>
        <taxon>Diptera</taxon>
        <taxon>Nematocera</taxon>
        <taxon>Culicoidea</taxon>
        <taxon>Culicidae</taxon>
        <taxon>Anophelinae</taxon>
        <taxon>Anopheles</taxon>
    </lineage>
</organism>
<dbReference type="PROSITE" id="PS51194">
    <property type="entry name" value="HELICASE_CTER"/>
    <property type="match status" value="1"/>
</dbReference>
<feature type="domain" description="SecA family profile" evidence="6">
    <location>
        <begin position="1"/>
        <end position="435"/>
    </location>
</feature>
<dbReference type="VEuPathDB" id="VectorBase:AARA21_002639"/>
<dbReference type="InterPro" id="IPR011115">
    <property type="entry name" value="SecA_DEAD"/>
</dbReference>
<dbReference type="GO" id="GO:0017038">
    <property type="term" value="P:protein import"/>
    <property type="evidence" value="ECO:0007669"/>
    <property type="project" value="InterPro"/>
</dbReference>
<dbReference type="SUPFAM" id="SSF52540">
    <property type="entry name" value="P-loop containing nucleoside triphosphate hydrolases"/>
    <property type="match status" value="2"/>
</dbReference>
<protein>
    <submittedName>
        <fullName evidence="7">Uncharacterized protein</fullName>
    </submittedName>
</protein>
<dbReference type="VEuPathDB" id="VectorBase:AARA21_013885"/>
<dbReference type="InterPro" id="IPR000185">
    <property type="entry name" value="SecA"/>
</dbReference>
<dbReference type="FunFam" id="3.40.50.300:FF:006115">
    <property type="entry name" value="AGAP011982-PA"/>
    <property type="match status" value="1"/>
</dbReference>
<dbReference type="Pfam" id="PF00271">
    <property type="entry name" value="Helicase_C"/>
    <property type="match status" value="1"/>
</dbReference>
<keyword evidence="2" id="KW-0653">Protein transport</keyword>
<dbReference type="PROSITE" id="PS51192">
    <property type="entry name" value="HELICASE_ATP_BIND_1"/>
    <property type="match status" value="1"/>
</dbReference>
<name>A0A182HHR2_ANOAR</name>
<feature type="domain" description="Helicase C-terminal" evidence="5">
    <location>
        <begin position="282"/>
        <end position="445"/>
    </location>
</feature>
<dbReference type="PANTHER" id="PTHR30612">
    <property type="entry name" value="SECA INNER MEMBRANE COMPONENT OF SEC PROTEIN SECRETION SYSTEM"/>
    <property type="match status" value="1"/>
</dbReference>
<dbReference type="SMART" id="SM00957">
    <property type="entry name" value="SecA_DEAD"/>
    <property type="match status" value="1"/>
</dbReference>
<dbReference type="EMBL" id="APCN01002433">
    <property type="status" value="NOT_ANNOTATED_CDS"/>
    <property type="molecule type" value="Genomic_DNA"/>
</dbReference>
<evidence type="ECO:0000256" key="1">
    <source>
        <dbReference type="ARBA" id="ARBA00022490"/>
    </source>
</evidence>
<dbReference type="EnsemblMetazoa" id="AARA000768-RA">
    <property type="protein sequence ID" value="AARA000768-PA"/>
    <property type="gene ID" value="AARA000768"/>
</dbReference>
<dbReference type="InterPro" id="IPR014001">
    <property type="entry name" value="Helicase_ATP-bd"/>
</dbReference>
<dbReference type="GO" id="GO:0005524">
    <property type="term" value="F:ATP binding"/>
    <property type="evidence" value="ECO:0007669"/>
    <property type="project" value="InterPro"/>
</dbReference>
<evidence type="ECO:0000313" key="8">
    <source>
        <dbReference type="Proteomes" id="UP000075840"/>
    </source>
</evidence>
<proteinExistence type="predicted"/>
<evidence type="ECO:0000259" key="6">
    <source>
        <dbReference type="PROSITE" id="PS51196"/>
    </source>
</evidence>
<dbReference type="InterPro" id="IPR014018">
    <property type="entry name" value="SecA_motor_DEAD"/>
</dbReference>
<dbReference type="InterPro" id="IPR027417">
    <property type="entry name" value="P-loop_NTPase"/>
</dbReference>
<dbReference type="Gene3D" id="3.40.50.300">
    <property type="entry name" value="P-loop containing nucleotide triphosphate hydrolases"/>
    <property type="match status" value="2"/>
</dbReference>
<dbReference type="GO" id="GO:0006886">
    <property type="term" value="P:intracellular protein transport"/>
    <property type="evidence" value="ECO:0007669"/>
    <property type="project" value="InterPro"/>
</dbReference>
<sequence length="750" mass="86062">MLAVIDRAIELKRGFRLRDTQRLTILALLTNTKSTLAQVSTGEGKSLIVVATSIVKALFHNKVDIVTSSPVLAKRDSEVNKDIYELFGVSVHHNCSEDLEQRKEAYSNYQVVYGDLASFQRDYLLDKFYGKNILGDRDFSCVIVDEVDSMLVDKGNNMLYLSHDIPGMDKLESVYVFIWQVVNSSPGNPEDIDTDEIKDTIMNNLYDRISFNDLKKLDPSLSTKKLYKRMYGLTGTLGSQGERHLLKEVHQVDFVTIPPTKSKQFDEYDPIICLGHNKWLESIRTEVDTLVNEQHRSVLIICDTINDVQSVEKCLKAKGELHISTYTRDFEEFDVVQGTAKLQQGEIIIATNLAGRGTDIRISDKVREAGGLHVILTYLPENIRIEEQAFGRAARSGDKGSGRMILMVRGRKQFRKSKIIDLKKKRDKNELYRISEVKSHYKKHIVTEENCFNKFKKVYEKHREALDNVDVPKEVKAILLESCLDQWAFWLDEHSSLMEEFSHECDEKRTPPVLKTFLNKLQSFQSGECTGSYLLSSLWEGWVAGNPMRMIKLGKHLAEHHVKMGMLKDLQKAGKQLTNMVKKTFDDARIVMYAYKTAMSLFEKVIQLEPQFCEAAYYYRAYTVMKSAEIEQTKDGTSNETIEQFKKDLRAAMKLFEAHHTAAVQAAGIVGKSKNMHVSYDDYKEQKERIAKLYLSFTRSIEDILGAGKEIDEDKFLKECASTFKLPSKEQFWDLLDKQKVISDIQEYIF</sequence>
<keyword evidence="8" id="KW-1185">Reference proteome</keyword>
<dbReference type="GO" id="GO:0016020">
    <property type="term" value="C:membrane"/>
    <property type="evidence" value="ECO:0007669"/>
    <property type="project" value="InterPro"/>
</dbReference>
<dbReference type="FunFam" id="3.40.50.300:FF:004034">
    <property type="entry name" value="AGAP011982-PA"/>
    <property type="match status" value="1"/>
</dbReference>
<reference evidence="7" key="1">
    <citation type="submission" date="2022-08" db="UniProtKB">
        <authorList>
            <consortium name="EnsemblMetazoa"/>
        </authorList>
    </citation>
    <scope>IDENTIFICATION</scope>
    <source>
        <strain evidence="7">Dongola</strain>
    </source>
</reference>
<feature type="domain" description="Helicase ATP-binding" evidence="4">
    <location>
        <begin position="26"/>
        <end position="255"/>
    </location>
</feature>
<dbReference type="PROSITE" id="PS51196">
    <property type="entry name" value="SECA_MOTOR_DEAD"/>
    <property type="match status" value="1"/>
</dbReference>
<dbReference type="AlphaFoldDB" id="A0A182HHR2"/>
<dbReference type="InterPro" id="IPR001650">
    <property type="entry name" value="Helicase_C-like"/>
</dbReference>
<evidence type="ECO:0000313" key="7">
    <source>
        <dbReference type="EnsemblMetazoa" id="AARA000768-PA"/>
    </source>
</evidence>
<dbReference type="Proteomes" id="UP000075840">
    <property type="component" value="Unassembled WGS sequence"/>
</dbReference>
<keyword evidence="3" id="KW-0811">Translocation</keyword>
<keyword evidence="1" id="KW-0963">Cytoplasm</keyword>
<keyword evidence="2" id="KW-0813">Transport</keyword>
<dbReference type="PANTHER" id="PTHR30612:SF0">
    <property type="entry name" value="CHLOROPLAST PROTEIN-TRANSPORTING ATPASE"/>
    <property type="match status" value="1"/>
</dbReference>
<evidence type="ECO:0000256" key="2">
    <source>
        <dbReference type="ARBA" id="ARBA00022927"/>
    </source>
</evidence>
<evidence type="ECO:0000256" key="3">
    <source>
        <dbReference type="ARBA" id="ARBA00023010"/>
    </source>
</evidence>